<evidence type="ECO:0000313" key="3">
    <source>
        <dbReference type="Proteomes" id="UP000252015"/>
    </source>
</evidence>
<dbReference type="STRING" id="29313.BHQ16_20570"/>
<dbReference type="EMBL" id="UEGW01000001">
    <property type="protein sequence ID" value="SRX96245.1"/>
    <property type="molecule type" value="Genomic_DNA"/>
</dbReference>
<feature type="compositionally biased region" description="Pro residues" evidence="1">
    <location>
        <begin position="107"/>
        <end position="138"/>
    </location>
</feature>
<organism evidence="2 3">
    <name type="scientific">Mycobacterium shimoidei</name>
    <dbReference type="NCBI Taxonomy" id="29313"/>
    <lineage>
        <taxon>Bacteria</taxon>
        <taxon>Bacillati</taxon>
        <taxon>Actinomycetota</taxon>
        <taxon>Actinomycetes</taxon>
        <taxon>Mycobacteriales</taxon>
        <taxon>Mycobacteriaceae</taxon>
        <taxon>Mycobacterium</taxon>
    </lineage>
</organism>
<dbReference type="Proteomes" id="UP000252015">
    <property type="component" value="Unassembled WGS sequence"/>
</dbReference>
<proteinExistence type="predicted"/>
<feature type="compositionally biased region" description="Pro residues" evidence="1">
    <location>
        <begin position="145"/>
        <end position="170"/>
    </location>
</feature>
<accession>A0A375Z5F5</accession>
<reference evidence="2 3" key="1">
    <citation type="submission" date="2018-05" db="EMBL/GenBank/DDBJ databases">
        <authorList>
            <consortium name="IHU Genomes"/>
        </authorList>
    </citation>
    <scope>NUCLEOTIDE SEQUENCE [LARGE SCALE GENOMIC DNA]</scope>
    <source>
        <strain evidence="2 3">P7336</strain>
    </source>
</reference>
<dbReference type="PRINTS" id="PR01217">
    <property type="entry name" value="PRICHEXTENSN"/>
</dbReference>
<sequence>MKSTLARLKDTVKLWLTDAVRLRPTKEGNGERGWPGYLFGGRVRTSTVVLIAAFCAVWWTYDTYKPEPPPPAPQVVPPGFVPDPNYTWVPRTRVQQPPSTVTVTKTVPPPPTTTPPPPTTTTTTPPPFQLPVLPPPFGPATSASTPPPPTPPPAPPPLLPPLPGLPGPPQ</sequence>
<keyword evidence="3" id="KW-1185">Reference proteome</keyword>
<feature type="region of interest" description="Disordered" evidence="1">
    <location>
        <begin position="87"/>
        <end position="170"/>
    </location>
</feature>
<evidence type="ECO:0000256" key="1">
    <source>
        <dbReference type="SAM" id="MobiDB-lite"/>
    </source>
</evidence>
<feature type="compositionally biased region" description="Low complexity" evidence="1">
    <location>
        <begin position="97"/>
        <end position="106"/>
    </location>
</feature>
<dbReference type="AlphaFoldDB" id="A0A375Z5F5"/>
<evidence type="ECO:0008006" key="4">
    <source>
        <dbReference type="Google" id="ProtNLM"/>
    </source>
</evidence>
<protein>
    <recommendedName>
        <fullName evidence="4">Proline rich protein</fullName>
    </recommendedName>
</protein>
<name>A0A375Z5F5_MYCSH</name>
<gene>
    <name evidence="2" type="ORF">MSP7336_04522</name>
</gene>
<evidence type="ECO:0000313" key="2">
    <source>
        <dbReference type="EMBL" id="SRX96245.1"/>
    </source>
</evidence>